<dbReference type="PANTHER" id="PTHR21600">
    <property type="entry name" value="MITOCHONDRIAL RNA PSEUDOURIDINE SYNTHASE"/>
    <property type="match status" value="1"/>
</dbReference>
<dbReference type="InterPro" id="IPR002942">
    <property type="entry name" value="S4_RNA-bd"/>
</dbReference>
<dbReference type="EC" id="5.4.99.-" evidence="4"/>
<dbReference type="EMBL" id="CP124550">
    <property type="protein sequence ID" value="WIO46063.1"/>
    <property type="molecule type" value="Genomic_DNA"/>
</dbReference>
<dbReference type="InterPro" id="IPR006224">
    <property type="entry name" value="PsdUridine_synth_RluA-like_CS"/>
</dbReference>
<proteinExistence type="inferred from homology"/>
<dbReference type="InterPro" id="IPR006225">
    <property type="entry name" value="PsdUridine_synth_RluC/D"/>
</dbReference>
<dbReference type="Gene3D" id="3.30.2350.10">
    <property type="entry name" value="Pseudouridine synthase"/>
    <property type="match status" value="1"/>
</dbReference>
<accession>A0ABY8WUM2</accession>
<dbReference type="InterPro" id="IPR036986">
    <property type="entry name" value="S4_RNA-bd_sf"/>
</dbReference>
<dbReference type="Pfam" id="PF01479">
    <property type="entry name" value="S4"/>
    <property type="match status" value="1"/>
</dbReference>
<dbReference type="SMART" id="SM00363">
    <property type="entry name" value="S4"/>
    <property type="match status" value="1"/>
</dbReference>
<protein>
    <recommendedName>
        <fullName evidence="4">Pseudouridine synthase</fullName>
        <ecNumber evidence="4">5.4.99.-</ecNumber>
    </recommendedName>
</protein>
<dbReference type="InterPro" id="IPR006145">
    <property type="entry name" value="PsdUridine_synth_RsuA/RluA"/>
</dbReference>
<evidence type="ECO:0000313" key="7">
    <source>
        <dbReference type="Proteomes" id="UP001177295"/>
    </source>
</evidence>
<keyword evidence="2 4" id="KW-0413">Isomerase</keyword>
<dbReference type="Proteomes" id="UP001177295">
    <property type="component" value="Chromosome"/>
</dbReference>
<dbReference type="Gene3D" id="3.10.290.10">
    <property type="entry name" value="RNA-binding S4 domain"/>
    <property type="match status" value="1"/>
</dbReference>
<dbReference type="InterPro" id="IPR050188">
    <property type="entry name" value="RluA_PseudoU_synthase"/>
</dbReference>
<dbReference type="SUPFAM" id="SSF55174">
    <property type="entry name" value="Alpha-L RNA-binding motif"/>
    <property type="match status" value="1"/>
</dbReference>
<name>A0ABY8WUM2_9BACT</name>
<dbReference type="RefSeq" id="WP_376754416.1">
    <property type="nucleotide sequence ID" value="NZ_CP124550.1"/>
</dbReference>
<keyword evidence="3" id="KW-0694">RNA-binding</keyword>
<dbReference type="PROSITE" id="PS01129">
    <property type="entry name" value="PSI_RLU"/>
    <property type="match status" value="1"/>
</dbReference>
<comment type="catalytic activity">
    <reaction evidence="4">
        <text>a uridine in RNA = a pseudouridine in RNA</text>
        <dbReference type="Rhea" id="RHEA:48348"/>
        <dbReference type="Rhea" id="RHEA-COMP:12068"/>
        <dbReference type="Rhea" id="RHEA-COMP:12069"/>
        <dbReference type="ChEBI" id="CHEBI:65314"/>
        <dbReference type="ChEBI" id="CHEBI:65315"/>
    </reaction>
</comment>
<evidence type="ECO:0000259" key="5">
    <source>
        <dbReference type="SMART" id="SM00363"/>
    </source>
</evidence>
<keyword evidence="7" id="KW-1185">Reference proteome</keyword>
<reference evidence="6 7" key="1">
    <citation type="journal article" date="2023" name="Cell">
        <title>Genetic manipulation of Patescibacteria provides mechanistic insights into microbial dark matter and the epibiotic lifestyle.</title>
        <authorList>
            <person name="Wang Y."/>
            <person name="Gallagher L.A."/>
            <person name="Andrade P.A."/>
            <person name="Liu A."/>
            <person name="Humphreys I.R."/>
            <person name="Turkarslan S."/>
            <person name="Cutler K.J."/>
            <person name="Arrieta-Ortiz M.L."/>
            <person name="Li Y."/>
            <person name="Radey M.C."/>
            <person name="McLean J.S."/>
            <person name="Cong Q."/>
            <person name="Baker D."/>
            <person name="Baliga N.S."/>
            <person name="Peterson S.B."/>
            <person name="Mougous J.D."/>
        </authorList>
    </citation>
    <scope>NUCLEOTIDE SEQUENCE [LARGE SCALE GENOMIC DNA]</scope>
    <source>
        <strain evidence="6 7">ML1</strain>
    </source>
</reference>
<dbReference type="Pfam" id="PF00849">
    <property type="entry name" value="PseudoU_synth_2"/>
    <property type="match status" value="1"/>
</dbReference>
<evidence type="ECO:0000256" key="4">
    <source>
        <dbReference type="RuleBase" id="RU362028"/>
    </source>
</evidence>
<dbReference type="CDD" id="cd00165">
    <property type="entry name" value="S4"/>
    <property type="match status" value="1"/>
</dbReference>
<evidence type="ECO:0000256" key="1">
    <source>
        <dbReference type="ARBA" id="ARBA00010876"/>
    </source>
</evidence>
<dbReference type="PANTHER" id="PTHR21600:SF44">
    <property type="entry name" value="RIBOSOMAL LARGE SUBUNIT PSEUDOURIDINE SYNTHASE D"/>
    <property type="match status" value="1"/>
</dbReference>
<dbReference type="NCBIfam" id="TIGR00005">
    <property type="entry name" value="rluA_subfam"/>
    <property type="match status" value="1"/>
</dbReference>
<organism evidence="6 7">
    <name type="scientific">Candidatus Southlakia epibionticum</name>
    <dbReference type="NCBI Taxonomy" id="3043284"/>
    <lineage>
        <taxon>Bacteria</taxon>
        <taxon>Candidatus Saccharimonadota</taxon>
        <taxon>Candidatus Saccharimonadia</taxon>
        <taxon>Candidatus Saccharimonadales</taxon>
        <taxon>Candidatus Saccharimonadaceae</taxon>
        <taxon>Candidatus Southlakia</taxon>
    </lineage>
</organism>
<dbReference type="CDD" id="cd02869">
    <property type="entry name" value="PseudoU_synth_RluA_like"/>
    <property type="match status" value="1"/>
</dbReference>
<dbReference type="SUPFAM" id="SSF55120">
    <property type="entry name" value="Pseudouridine synthase"/>
    <property type="match status" value="1"/>
</dbReference>
<sequence length="392" mass="44152">MKVTANDLLAILRRFDAATGDNVPRHIDQINVTNPSPINRLVSFRFDRKRFFVLFDETAEDCESYIMQQIFTAKSDAEGVLYENPTSDLTTYGLPFKGKDVYLFQLTSRKRRLDVVLAERHPEYSRSVWQKYIKSGNIFVNNSPAKSPKQEVTEADRIEINLPSAADYNSQTLPILYINDDVIVVNKPAGILTHSKGALNDEFTAADFFRRYTTVGLNTNRPGIVHRLDRDTSGVLIGARTPEAAVRLKKQFAERKTKKYYLAIVDGILKQPHAKIDIPLGRNPAAPSIWRPDVNGKPAQTIYKVLAHHDGKSLVLLRPLTGRTHQLRVHLRHVGAPITGDRVYGVPATRLFLHAYSLEIAIASGDRRTFTAPVPREFIELFPEANDVDPAI</sequence>
<evidence type="ECO:0000256" key="3">
    <source>
        <dbReference type="PROSITE-ProRule" id="PRU00182"/>
    </source>
</evidence>
<evidence type="ECO:0000313" key="6">
    <source>
        <dbReference type="EMBL" id="WIO46063.1"/>
    </source>
</evidence>
<evidence type="ECO:0000256" key="2">
    <source>
        <dbReference type="ARBA" id="ARBA00023235"/>
    </source>
</evidence>
<comment type="function">
    <text evidence="4">Responsible for synthesis of pseudouridine from uracil.</text>
</comment>
<gene>
    <name evidence="6" type="ORF">SEML1_0442</name>
</gene>
<feature type="domain" description="RNA-binding S4" evidence="5">
    <location>
        <begin position="111"/>
        <end position="169"/>
    </location>
</feature>
<dbReference type="PROSITE" id="PS50889">
    <property type="entry name" value="S4"/>
    <property type="match status" value="1"/>
</dbReference>
<dbReference type="InterPro" id="IPR020103">
    <property type="entry name" value="PsdUridine_synth_cat_dom_sf"/>
</dbReference>
<comment type="similarity">
    <text evidence="1 4">Belongs to the pseudouridine synthase RluA family.</text>
</comment>